<dbReference type="Proteomes" id="UP000821853">
    <property type="component" value="Chromosome 3"/>
</dbReference>
<keyword evidence="2" id="KW-1185">Reference proteome</keyword>
<protein>
    <submittedName>
        <fullName evidence="1">Uncharacterized protein</fullName>
    </submittedName>
</protein>
<evidence type="ECO:0000313" key="1">
    <source>
        <dbReference type="EMBL" id="KAH9371070.1"/>
    </source>
</evidence>
<dbReference type="EMBL" id="JABSTR010000005">
    <property type="protein sequence ID" value="KAH9371070.1"/>
    <property type="molecule type" value="Genomic_DNA"/>
</dbReference>
<organism evidence="1 2">
    <name type="scientific">Haemaphysalis longicornis</name>
    <name type="common">Bush tick</name>
    <dbReference type="NCBI Taxonomy" id="44386"/>
    <lineage>
        <taxon>Eukaryota</taxon>
        <taxon>Metazoa</taxon>
        <taxon>Ecdysozoa</taxon>
        <taxon>Arthropoda</taxon>
        <taxon>Chelicerata</taxon>
        <taxon>Arachnida</taxon>
        <taxon>Acari</taxon>
        <taxon>Parasitiformes</taxon>
        <taxon>Ixodida</taxon>
        <taxon>Ixodoidea</taxon>
        <taxon>Ixodidae</taxon>
        <taxon>Haemaphysalinae</taxon>
        <taxon>Haemaphysalis</taxon>
    </lineage>
</organism>
<name>A0A9J6FY67_HAELO</name>
<accession>A0A9J6FY67</accession>
<dbReference type="OrthoDB" id="10023262at2759"/>
<proteinExistence type="predicted"/>
<reference evidence="1 2" key="1">
    <citation type="journal article" date="2020" name="Cell">
        <title>Large-Scale Comparative Analyses of Tick Genomes Elucidate Their Genetic Diversity and Vector Capacities.</title>
        <authorList>
            <consortium name="Tick Genome and Microbiome Consortium (TIGMIC)"/>
            <person name="Jia N."/>
            <person name="Wang J."/>
            <person name="Shi W."/>
            <person name="Du L."/>
            <person name="Sun Y."/>
            <person name="Zhan W."/>
            <person name="Jiang J.F."/>
            <person name="Wang Q."/>
            <person name="Zhang B."/>
            <person name="Ji P."/>
            <person name="Bell-Sakyi L."/>
            <person name="Cui X.M."/>
            <person name="Yuan T.T."/>
            <person name="Jiang B.G."/>
            <person name="Yang W.F."/>
            <person name="Lam T.T."/>
            <person name="Chang Q.C."/>
            <person name="Ding S.J."/>
            <person name="Wang X.J."/>
            <person name="Zhu J.G."/>
            <person name="Ruan X.D."/>
            <person name="Zhao L."/>
            <person name="Wei J.T."/>
            <person name="Ye R.Z."/>
            <person name="Que T.C."/>
            <person name="Du C.H."/>
            <person name="Zhou Y.H."/>
            <person name="Cheng J.X."/>
            <person name="Dai P.F."/>
            <person name="Guo W.B."/>
            <person name="Han X.H."/>
            <person name="Huang E.J."/>
            <person name="Li L.F."/>
            <person name="Wei W."/>
            <person name="Gao Y.C."/>
            <person name="Liu J.Z."/>
            <person name="Shao H.Z."/>
            <person name="Wang X."/>
            <person name="Wang C.C."/>
            <person name="Yang T.C."/>
            <person name="Huo Q.B."/>
            <person name="Li W."/>
            <person name="Chen H.Y."/>
            <person name="Chen S.E."/>
            <person name="Zhou L.G."/>
            <person name="Ni X.B."/>
            <person name="Tian J.H."/>
            <person name="Sheng Y."/>
            <person name="Liu T."/>
            <person name="Pan Y.S."/>
            <person name="Xia L.Y."/>
            <person name="Li J."/>
            <person name="Zhao F."/>
            <person name="Cao W.C."/>
        </authorList>
    </citation>
    <scope>NUCLEOTIDE SEQUENCE [LARGE SCALE GENOMIC DNA]</scope>
    <source>
        <strain evidence="1">HaeL-2018</strain>
    </source>
</reference>
<evidence type="ECO:0000313" key="2">
    <source>
        <dbReference type="Proteomes" id="UP000821853"/>
    </source>
</evidence>
<dbReference type="AlphaFoldDB" id="A0A9J6FY67"/>
<comment type="caution">
    <text evidence="1">The sequence shown here is derived from an EMBL/GenBank/DDBJ whole genome shotgun (WGS) entry which is preliminary data.</text>
</comment>
<sequence>MKDMESIFLDIHDADLGSSFLEHLQGMRLSPEDENSLKRWCFAFIKACSCDLQKRLPSSTSLVRNLRAISPQSILGLHAMQGLKTLPNSLFSCSERRIEEQVRCLRQVESVQRGHARH</sequence>
<gene>
    <name evidence="1" type="ORF">HPB48_013169</name>
</gene>
<dbReference type="VEuPathDB" id="VectorBase:HLOH_045717"/>